<evidence type="ECO:0000313" key="2">
    <source>
        <dbReference type="Proteomes" id="UP000257004"/>
    </source>
</evidence>
<proteinExistence type="predicted"/>
<dbReference type="EMBL" id="QRDQ01000007">
    <property type="protein sequence ID" value="RED26770.1"/>
    <property type="molecule type" value="Genomic_DNA"/>
</dbReference>
<organism evidence="1 2">
    <name type="scientific">Flavobacterium cutihirudinis</name>
    <dbReference type="NCBI Taxonomy" id="1265740"/>
    <lineage>
        <taxon>Bacteria</taxon>
        <taxon>Pseudomonadati</taxon>
        <taxon>Bacteroidota</taxon>
        <taxon>Flavobacteriia</taxon>
        <taxon>Flavobacteriales</taxon>
        <taxon>Flavobacteriaceae</taxon>
        <taxon>Flavobacterium</taxon>
    </lineage>
</organism>
<dbReference type="AlphaFoldDB" id="A0A3D9G0L3"/>
<dbReference type="Proteomes" id="UP000257004">
    <property type="component" value="Unassembled WGS sequence"/>
</dbReference>
<dbReference type="RefSeq" id="WP_115886833.1">
    <property type="nucleotide sequence ID" value="NZ_QRDQ01000007.1"/>
</dbReference>
<name>A0A3D9G0L3_9FLAO</name>
<dbReference type="OrthoDB" id="4301792at2"/>
<keyword evidence="2" id="KW-1185">Reference proteome</keyword>
<comment type="caution">
    <text evidence="1">The sequence shown here is derived from an EMBL/GenBank/DDBJ whole genome shotgun (WGS) entry which is preliminary data.</text>
</comment>
<sequence length="157" mass="18968">MKKLTIFFFLIVHLITYSQKTILFDDKGVIFPKDCDCYLFDNLKRFTPTSDEVTELEISLNENIEIINTNKFKPLIHKNLNNYNRQYIGFFNDKGEKIIYINFLWRENENQPFFNKNKEDKWKTVCQYISDGGSYYWNIKYNLTNKTFFDFRVNTLG</sequence>
<evidence type="ECO:0000313" key="1">
    <source>
        <dbReference type="EMBL" id="RED26770.1"/>
    </source>
</evidence>
<accession>A0A3D9G0L3</accession>
<reference evidence="1 2" key="1">
    <citation type="submission" date="2018-07" db="EMBL/GenBank/DDBJ databases">
        <title>Genomic Encyclopedia of Archaeal and Bacterial Type Strains, Phase II (KMG-II): from individual species to whole genera.</title>
        <authorList>
            <person name="Goeker M."/>
        </authorList>
    </citation>
    <scope>NUCLEOTIDE SEQUENCE [LARGE SCALE GENOMIC DNA]</scope>
    <source>
        <strain evidence="1 2">DSM 25795</strain>
    </source>
</reference>
<protein>
    <submittedName>
        <fullName evidence="1">Uncharacterized protein</fullName>
    </submittedName>
</protein>
<gene>
    <name evidence="1" type="ORF">BD847_0695</name>
</gene>